<reference evidence="1 2" key="1">
    <citation type="journal article" date="2022" name="Gigascience">
        <title>A chromosome-level genome assembly and annotation of the desert horned lizard, Phrynosoma platyrhinos, provides insight into chromosomal rearrangements among reptiles.</title>
        <authorList>
            <person name="Koochekian N."/>
            <person name="Ascanio A."/>
            <person name="Farleigh K."/>
            <person name="Card D.C."/>
            <person name="Schield D.R."/>
            <person name="Castoe T.A."/>
            <person name="Jezkova T."/>
        </authorList>
    </citation>
    <scope>NUCLEOTIDE SEQUENCE [LARGE SCALE GENOMIC DNA]</scope>
    <source>
        <strain evidence="1">NK-2021</strain>
    </source>
</reference>
<name>A0ABQ7T9U3_PHRPL</name>
<sequence length="41" mass="4828">MNEQKDEGDQWWQSRCQNLEQLKPLGQRLILVPGSHNGHTR</sequence>
<organism evidence="1 2">
    <name type="scientific">Phrynosoma platyrhinos</name>
    <name type="common">Desert horned lizard</name>
    <dbReference type="NCBI Taxonomy" id="52577"/>
    <lineage>
        <taxon>Eukaryota</taxon>
        <taxon>Metazoa</taxon>
        <taxon>Chordata</taxon>
        <taxon>Craniata</taxon>
        <taxon>Vertebrata</taxon>
        <taxon>Euteleostomi</taxon>
        <taxon>Lepidosauria</taxon>
        <taxon>Squamata</taxon>
        <taxon>Bifurcata</taxon>
        <taxon>Unidentata</taxon>
        <taxon>Episquamata</taxon>
        <taxon>Toxicofera</taxon>
        <taxon>Iguania</taxon>
        <taxon>Phrynosomatidae</taxon>
        <taxon>Phrynosomatinae</taxon>
        <taxon>Phrynosoma</taxon>
    </lineage>
</organism>
<comment type="caution">
    <text evidence="1">The sequence shown here is derived from an EMBL/GenBank/DDBJ whole genome shotgun (WGS) entry which is preliminary data.</text>
</comment>
<dbReference type="Proteomes" id="UP000826234">
    <property type="component" value="Unassembled WGS sequence"/>
</dbReference>
<evidence type="ECO:0000313" key="1">
    <source>
        <dbReference type="EMBL" id="KAH0626502.1"/>
    </source>
</evidence>
<dbReference type="EMBL" id="JAIPUX010000521">
    <property type="protein sequence ID" value="KAH0626502.1"/>
    <property type="molecule type" value="Genomic_DNA"/>
</dbReference>
<gene>
    <name evidence="1" type="ORF">JD844_001519</name>
</gene>
<proteinExistence type="predicted"/>
<evidence type="ECO:0000313" key="2">
    <source>
        <dbReference type="Proteomes" id="UP000826234"/>
    </source>
</evidence>
<keyword evidence="2" id="KW-1185">Reference proteome</keyword>
<accession>A0ABQ7T9U3</accession>
<protein>
    <submittedName>
        <fullName evidence="1">Uncharacterized protein</fullName>
    </submittedName>
</protein>